<evidence type="ECO:0000313" key="7">
    <source>
        <dbReference type="Proteomes" id="UP000092594"/>
    </source>
</evidence>
<keyword evidence="7" id="KW-1185">Reference proteome</keyword>
<evidence type="ECO:0000313" key="6">
    <source>
        <dbReference type="EMBL" id="OBX01747.1"/>
    </source>
</evidence>
<evidence type="ECO:0000256" key="4">
    <source>
        <dbReference type="ARBA" id="ARBA00022490"/>
    </source>
</evidence>
<dbReference type="AlphaFoldDB" id="A0AB36E0P9"/>
<comment type="subcellular location">
    <subcellularLocation>
        <location evidence="1">Cytoplasm</location>
        <location evidence="1">Nucleoid</location>
    </subcellularLocation>
</comment>
<dbReference type="GO" id="GO:0006310">
    <property type="term" value="P:DNA recombination"/>
    <property type="evidence" value="ECO:0007669"/>
    <property type="project" value="UniProtKB-KW"/>
</dbReference>
<evidence type="ECO:0000256" key="5">
    <source>
        <dbReference type="ARBA" id="ARBA00023172"/>
    </source>
</evidence>
<name>A0AB36E0P9_9PAST</name>
<dbReference type="GO" id="GO:0000018">
    <property type="term" value="P:regulation of DNA recombination"/>
    <property type="evidence" value="ECO:0007669"/>
    <property type="project" value="TreeGrafter"/>
</dbReference>
<keyword evidence="5" id="KW-0233">DNA recombination</keyword>
<evidence type="ECO:0000256" key="2">
    <source>
        <dbReference type="ARBA" id="ARBA00008657"/>
    </source>
</evidence>
<dbReference type="PANTHER" id="PTHR38103">
    <property type="entry name" value="RECOMBINATION-ASSOCIATED PROTEIN RDGC"/>
    <property type="match status" value="1"/>
</dbReference>
<comment type="similarity">
    <text evidence="2">Belongs to the RdgC family.</text>
</comment>
<dbReference type="GO" id="GO:0003690">
    <property type="term" value="F:double-stranded DNA binding"/>
    <property type="evidence" value="ECO:0007669"/>
    <property type="project" value="TreeGrafter"/>
</dbReference>
<evidence type="ECO:0000256" key="1">
    <source>
        <dbReference type="ARBA" id="ARBA00004453"/>
    </source>
</evidence>
<evidence type="ECO:0000256" key="3">
    <source>
        <dbReference type="ARBA" id="ARBA00022296"/>
    </source>
</evidence>
<protein>
    <recommendedName>
        <fullName evidence="3">Recombination-associated protein RdgC</fullName>
    </recommendedName>
</protein>
<dbReference type="RefSeq" id="WP_197497833.1">
    <property type="nucleotide sequence ID" value="NZ_JTJQ01000012.1"/>
</dbReference>
<dbReference type="PANTHER" id="PTHR38103:SF1">
    <property type="entry name" value="RECOMBINATION-ASSOCIATED PROTEIN RDGC"/>
    <property type="match status" value="1"/>
</dbReference>
<comment type="caution">
    <text evidence="6">The sequence shown here is derived from an EMBL/GenBank/DDBJ whole genome shotgun (WGS) entry which is preliminary data.</text>
</comment>
<dbReference type="Proteomes" id="UP000092594">
    <property type="component" value="Unassembled WGS sequence"/>
</dbReference>
<dbReference type="EMBL" id="JTJQ01000012">
    <property type="protein sequence ID" value="OBX01747.1"/>
    <property type="molecule type" value="Genomic_DNA"/>
</dbReference>
<keyword evidence="4" id="KW-0963">Cytoplasm</keyword>
<organism evidence="6 7">
    <name type="scientific">Gallibacterium genomosp. 1</name>
    <dbReference type="NCBI Taxonomy" id="155515"/>
    <lineage>
        <taxon>Bacteria</taxon>
        <taxon>Pseudomonadati</taxon>
        <taxon>Pseudomonadota</taxon>
        <taxon>Gammaproteobacteria</taxon>
        <taxon>Pasteurellales</taxon>
        <taxon>Pasteurellaceae</taxon>
        <taxon>Gallibacterium</taxon>
    </lineage>
</organism>
<reference evidence="6 7" key="1">
    <citation type="submission" date="2014-11" db="EMBL/GenBank/DDBJ databases">
        <title>Pan-genome of Gallibacterium spp.</title>
        <authorList>
            <person name="Kudirkiene E."/>
            <person name="Bojesen A.M."/>
        </authorList>
    </citation>
    <scope>NUCLEOTIDE SEQUENCE [LARGE SCALE GENOMIC DNA]</scope>
    <source>
        <strain evidence="6 7">Gerl. 2740/89</strain>
    </source>
</reference>
<gene>
    <name evidence="6" type="ORF">QV05_04790</name>
</gene>
<feature type="non-terminal residue" evidence="6">
    <location>
        <position position="1"/>
    </location>
</feature>
<sequence>LVDHYKRLKFADEIKEKNDDIAKEDIAQRFDADFLLMTATLSELTKRLLNEFGGEKESV</sequence>
<dbReference type="InterPro" id="IPR007476">
    <property type="entry name" value="RdgC"/>
</dbReference>
<dbReference type="Pfam" id="PF04381">
    <property type="entry name" value="RdgC"/>
    <property type="match status" value="1"/>
</dbReference>
<proteinExistence type="inferred from homology"/>
<accession>A0AB36E0P9</accession>
<dbReference type="GO" id="GO:0043590">
    <property type="term" value="C:bacterial nucleoid"/>
    <property type="evidence" value="ECO:0007669"/>
    <property type="project" value="TreeGrafter"/>
</dbReference>